<feature type="region of interest" description="Disordered" evidence="1">
    <location>
        <begin position="157"/>
        <end position="216"/>
    </location>
</feature>
<dbReference type="EMBL" id="LR862145">
    <property type="protein sequence ID" value="CAD1825888.1"/>
    <property type="molecule type" value="Genomic_DNA"/>
</dbReference>
<evidence type="ECO:0008006" key="3">
    <source>
        <dbReference type="Google" id="ProtNLM"/>
    </source>
</evidence>
<protein>
    <recommendedName>
        <fullName evidence="3">Aminotransferase-like plant mobile domain-containing protein</fullName>
    </recommendedName>
</protein>
<organism evidence="2">
    <name type="scientific">Ananas comosus var. bracteatus</name>
    <name type="common">red pineapple</name>
    <dbReference type="NCBI Taxonomy" id="296719"/>
    <lineage>
        <taxon>Eukaryota</taxon>
        <taxon>Viridiplantae</taxon>
        <taxon>Streptophyta</taxon>
        <taxon>Embryophyta</taxon>
        <taxon>Tracheophyta</taxon>
        <taxon>Spermatophyta</taxon>
        <taxon>Magnoliopsida</taxon>
        <taxon>Liliopsida</taxon>
        <taxon>Poales</taxon>
        <taxon>Bromeliaceae</taxon>
        <taxon>Bromelioideae</taxon>
        <taxon>Ananas</taxon>
    </lineage>
</organism>
<gene>
    <name evidence="2" type="ORF">CB5_LOCUS9099</name>
</gene>
<name>A0A6V7P5B9_ANACO</name>
<accession>A0A6V7P5B9</accession>
<reference evidence="2" key="1">
    <citation type="submission" date="2020-07" db="EMBL/GenBank/DDBJ databases">
        <authorList>
            <person name="Lin J."/>
        </authorList>
    </citation>
    <scope>NUCLEOTIDE SEQUENCE</scope>
</reference>
<proteinExistence type="predicted"/>
<sequence>MAPLPSLPSSPFLDYTLLRQFVKTDPSQFILGPSFVDDPIPEDFLFLTEGLPLMADAIYLGGPFTPTLLDVAAIIGLRPHDITLSIAYNPYGVNDFEAHLDLKVDLIYTKFIHRFADQSSALVTRKEHTTFLLYWLCHNLFCDQSRFRKNPLPIPLEDVSGENSDEDPENLSYPPTPAPAPASLAPCSDKRPIESDQSPQPPQQKRRKTIAIKIRPIPHFVPTEEFLMEIPSADTPNEGVNPVQSTLSTHSLPR</sequence>
<evidence type="ECO:0000256" key="1">
    <source>
        <dbReference type="SAM" id="MobiDB-lite"/>
    </source>
</evidence>
<feature type="compositionally biased region" description="Polar residues" evidence="1">
    <location>
        <begin position="242"/>
        <end position="254"/>
    </location>
</feature>
<feature type="compositionally biased region" description="Acidic residues" evidence="1">
    <location>
        <begin position="159"/>
        <end position="169"/>
    </location>
</feature>
<feature type="region of interest" description="Disordered" evidence="1">
    <location>
        <begin position="229"/>
        <end position="254"/>
    </location>
</feature>
<evidence type="ECO:0000313" key="2">
    <source>
        <dbReference type="EMBL" id="CAD1825888.1"/>
    </source>
</evidence>
<dbReference type="AlphaFoldDB" id="A0A6V7P5B9"/>